<organism evidence="1 3">
    <name type="scientific">Didymodactylos carnosus</name>
    <dbReference type="NCBI Taxonomy" id="1234261"/>
    <lineage>
        <taxon>Eukaryota</taxon>
        <taxon>Metazoa</taxon>
        <taxon>Spiralia</taxon>
        <taxon>Gnathifera</taxon>
        <taxon>Rotifera</taxon>
        <taxon>Eurotatoria</taxon>
        <taxon>Bdelloidea</taxon>
        <taxon>Philodinida</taxon>
        <taxon>Philodinidae</taxon>
        <taxon>Didymodactylos</taxon>
    </lineage>
</organism>
<keyword evidence="3" id="KW-1185">Reference proteome</keyword>
<gene>
    <name evidence="1" type="ORF">GPM918_LOCUS44138</name>
    <name evidence="2" type="ORF">SRO942_LOCUS45864</name>
</gene>
<proteinExistence type="predicted"/>
<evidence type="ECO:0000313" key="2">
    <source>
        <dbReference type="EMBL" id="CAF4523068.1"/>
    </source>
</evidence>
<feature type="non-terminal residue" evidence="1">
    <location>
        <position position="1"/>
    </location>
</feature>
<protein>
    <submittedName>
        <fullName evidence="1">Uncharacterized protein</fullName>
    </submittedName>
</protein>
<sequence length="205" mass="24285">DINQDKHCLVNSNPIYTNVNSLTLNNIEECLSLFDQLKHYVILSKIKHLSILDSNALNGELLLKILTHSLNNESLDLGNYDDLIQLTFNYTYVPLCTYLNKKIKNFTCQGYLERNTIEQFCLLFSNVEHLHIDIKDLCDIYYMLPFVLKIMKNLQSLHIYSGDIARDTHKTKYNNNEITIWLNQFDDLQNFYAEYDWESLFIWIR</sequence>
<evidence type="ECO:0000313" key="3">
    <source>
        <dbReference type="Proteomes" id="UP000663829"/>
    </source>
</evidence>
<dbReference type="EMBL" id="CAJOBC010110204">
    <property type="protein sequence ID" value="CAF4523068.1"/>
    <property type="molecule type" value="Genomic_DNA"/>
</dbReference>
<evidence type="ECO:0000313" key="1">
    <source>
        <dbReference type="EMBL" id="CAF1627542.1"/>
    </source>
</evidence>
<dbReference type="Proteomes" id="UP000663829">
    <property type="component" value="Unassembled WGS sequence"/>
</dbReference>
<dbReference type="EMBL" id="CAJNOQ010042597">
    <property type="protein sequence ID" value="CAF1627542.1"/>
    <property type="molecule type" value="Genomic_DNA"/>
</dbReference>
<reference evidence="1" key="1">
    <citation type="submission" date="2021-02" db="EMBL/GenBank/DDBJ databases">
        <authorList>
            <person name="Nowell W R."/>
        </authorList>
    </citation>
    <scope>NUCLEOTIDE SEQUENCE</scope>
</reference>
<comment type="caution">
    <text evidence="1">The sequence shown here is derived from an EMBL/GenBank/DDBJ whole genome shotgun (WGS) entry which is preliminary data.</text>
</comment>
<accession>A0A816CZ58</accession>
<dbReference type="AlphaFoldDB" id="A0A816CZ58"/>
<dbReference type="Proteomes" id="UP000681722">
    <property type="component" value="Unassembled WGS sequence"/>
</dbReference>
<name>A0A816CZ58_9BILA</name>